<dbReference type="Gene3D" id="1.10.10.1450">
    <property type="match status" value="1"/>
</dbReference>
<sequence>MEQKLKQRICIEFFVKLQISATEPFEMLYKAFPNDAPKRTTVFEWHSRFKADDPETKRQSVEWRGQDIAPNDFLLFPKLKAVLKGRHFDNRDDILENSLLALKSIPKEANKNCFDNRKKRWRWRQSEHTITLPGVIYTTILLGLRTAIPNDSNHSIAQVVYGNNIRLPGEFFVEPDSYLTQEEYVYKLQKQMENFGPRPKNLKTNQNIFVHKNLRSCSHVFLRTDRVKKALEPPYEGPFQVLRREEKYFIIKIKNKEVSVSIDRLKPAYLLNTSQPEESAKDNTSIRQPVEPPVDIRRTSTRTGRTIKPPVRFQDYQT</sequence>
<protein>
    <recommendedName>
        <fullName evidence="2">Mos1 transposase HTH domain-containing protein</fullName>
    </recommendedName>
</protein>
<dbReference type="Proteomes" id="UP001235939">
    <property type="component" value="Chromosome 04"/>
</dbReference>
<evidence type="ECO:0000256" key="1">
    <source>
        <dbReference type="SAM" id="MobiDB-lite"/>
    </source>
</evidence>
<dbReference type="EMBL" id="CP092866">
    <property type="protein sequence ID" value="UYV66339.1"/>
    <property type="molecule type" value="Genomic_DNA"/>
</dbReference>
<dbReference type="InterPro" id="IPR036397">
    <property type="entry name" value="RNaseH_sf"/>
</dbReference>
<gene>
    <name evidence="3" type="ORF">LAZ67_4001365</name>
</gene>
<dbReference type="PANTHER" id="PTHR38681:SF1">
    <property type="entry name" value="RETROVIRUS-RELATED POL POLYPROTEIN FROM TRANSPOSON 412-LIKE PROTEIN"/>
    <property type="match status" value="1"/>
</dbReference>
<accession>A0ABY6KD58</accession>
<proteinExistence type="predicted"/>
<dbReference type="InterPro" id="IPR041426">
    <property type="entry name" value="Mos1_HTH"/>
</dbReference>
<evidence type="ECO:0000259" key="2">
    <source>
        <dbReference type="Pfam" id="PF17906"/>
    </source>
</evidence>
<organism evidence="3 4">
    <name type="scientific">Cordylochernes scorpioides</name>
    <dbReference type="NCBI Taxonomy" id="51811"/>
    <lineage>
        <taxon>Eukaryota</taxon>
        <taxon>Metazoa</taxon>
        <taxon>Ecdysozoa</taxon>
        <taxon>Arthropoda</taxon>
        <taxon>Chelicerata</taxon>
        <taxon>Arachnida</taxon>
        <taxon>Pseudoscorpiones</taxon>
        <taxon>Cheliferoidea</taxon>
        <taxon>Chernetidae</taxon>
        <taxon>Cordylochernes</taxon>
    </lineage>
</organism>
<feature type="region of interest" description="Disordered" evidence="1">
    <location>
        <begin position="273"/>
        <end position="318"/>
    </location>
</feature>
<name>A0ABY6KD58_9ARAC</name>
<keyword evidence="4" id="KW-1185">Reference proteome</keyword>
<dbReference type="Pfam" id="PF17906">
    <property type="entry name" value="HTH_48"/>
    <property type="match status" value="1"/>
</dbReference>
<feature type="domain" description="Mos1 transposase HTH" evidence="2">
    <location>
        <begin position="8"/>
        <end position="53"/>
    </location>
</feature>
<feature type="compositionally biased region" description="Polar residues" evidence="1">
    <location>
        <begin position="273"/>
        <end position="287"/>
    </location>
</feature>
<evidence type="ECO:0000313" key="4">
    <source>
        <dbReference type="Proteomes" id="UP001235939"/>
    </source>
</evidence>
<dbReference type="Gene3D" id="3.30.420.10">
    <property type="entry name" value="Ribonuclease H-like superfamily/Ribonuclease H"/>
    <property type="match status" value="1"/>
</dbReference>
<evidence type="ECO:0000313" key="3">
    <source>
        <dbReference type="EMBL" id="UYV66339.1"/>
    </source>
</evidence>
<dbReference type="PANTHER" id="PTHR38681">
    <property type="entry name" value="RETROVIRUS-RELATED POL POLYPROTEIN FROM TRANSPOSON 412-LIKE PROTEIN-RELATED"/>
    <property type="match status" value="1"/>
</dbReference>
<reference evidence="3 4" key="1">
    <citation type="submission" date="2022-01" db="EMBL/GenBank/DDBJ databases">
        <title>A chromosomal length assembly of Cordylochernes scorpioides.</title>
        <authorList>
            <person name="Zeh D."/>
            <person name="Zeh J."/>
        </authorList>
    </citation>
    <scope>NUCLEOTIDE SEQUENCE [LARGE SCALE GENOMIC DNA]</scope>
    <source>
        <strain evidence="3">IN4F17</strain>
        <tissue evidence="3">Whole Body</tissue>
    </source>
</reference>